<sequence length="623" mass="70389">MDLQCLCPYFRGNIGNDGICYFNGGIQLRPALRREYRTLSDDERQRFHDAVRQLKFNGEYDRFSMQHRDVAESSGAHSGPGFLPWHREFLKRFEIALRLIDPSLFVPYWDSTLDSYLPDPRDSVMWSPNFVGEQDGLGNVINGPFAGFRTLEGRNTILRALGSEGHVFREEDLNAFFAQTEIQNILAYTAPEPGCPFAPNFGALEYTHASVHLWIGGDMKPPIRSANDPAFFLHHSFVDFIWEIWRQTKQSRWTREQAYPPDIIQCANQQHFRNAFMRPFDITNDRGLSNAYTDNMYQYAPRPTCSHQNPNCGAWYLFCDTRSQFAHCVSKVKINGLCTGFEGLDACAGGVCMNGRCFPGSFNGSRSFGLPPTNVPQTPPRQTALIVLSTPPSQTVPTAPPRQTDQTRTTAPPRQTVPTAPPRQTAQTQTAAPPRRTAPTAPPRQTAQTRTTAPPRQTVPTAPPRQTAQTRTDAPPRQTVPTVPPRQTVQIRAAAPPRQTAPTRPRIANTTPRTSTLARTAGINTQNCLNADPCCEAWARRNECRTNTPYMNKYCRRSCRQCRSPNNNRRGCFDRHLSCAYWRSQGDCLRRRQWMAENCQFSCGWCNTSKTQLCLTAAKWSLL</sequence>
<dbReference type="Proteomes" id="UP000887540">
    <property type="component" value="Unplaced"/>
</dbReference>
<keyword evidence="6" id="KW-1185">Reference proteome</keyword>
<dbReference type="PROSITE" id="PS00497">
    <property type="entry name" value="TYROSINASE_1"/>
    <property type="match status" value="1"/>
</dbReference>
<evidence type="ECO:0000256" key="2">
    <source>
        <dbReference type="ARBA" id="ARBA00023008"/>
    </source>
</evidence>
<keyword evidence="3" id="KW-1015">Disulfide bond</keyword>
<dbReference type="InterPro" id="IPR050316">
    <property type="entry name" value="Tyrosinase/Hemocyanin"/>
</dbReference>
<feature type="disulfide bond" evidence="3">
    <location>
        <begin position="528"/>
        <end position="562"/>
    </location>
</feature>
<feature type="compositionally biased region" description="Low complexity" evidence="4">
    <location>
        <begin position="401"/>
        <end position="508"/>
    </location>
</feature>
<keyword evidence="1" id="KW-0479">Metal-binding</keyword>
<name>A0A914E230_9BILA</name>
<dbReference type="InterPro" id="IPR008922">
    <property type="entry name" value="Di-copper_centre_dom_sf"/>
</dbReference>
<evidence type="ECO:0000256" key="3">
    <source>
        <dbReference type="PROSITE-ProRule" id="PRU01005"/>
    </source>
</evidence>
<organism evidence="6 7">
    <name type="scientific">Acrobeloides nanus</name>
    <dbReference type="NCBI Taxonomy" id="290746"/>
    <lineage>
        <taxon>Eukaryota</taxon>
        <taxon>Metazoa</taxon>
        <taxon>Ecdysozoa</taxon>
        <taxon>Nematoda</taxon>
        <taxon>Chromadorea</taxon>
        <taxon>Rhabditida</taxon>
        <taxon>Tylenchina</taxon>
        <taxon>Cephalobomorpha</taxon>
        <taxon>Cephaloboidea</taxon>
        <taxon>Cephalobidae</taxon>
        <taxon>Acrobeloides</taxon>
    </lineage>
</organism>
<dbReference type="SMART" id="SM00254">
    <property type="entry name" value="ShKT"/>
    <property type="match status" value="2"/>
</dbReference>
<feature type="domain" description="ShKT" evidence="5">
    <location>
        <begin position="572"/>
        <end position="606"/>
    </location>
</feature>
<comment type="caution">
    <text evidence="3">Lacks conserved residue(s) required for the propagation of feature annotation.</text>
</comment>
<reference evidence="7" key="1">
    <citation type="submission" date="2022-11" db="UniProtKB">
        <authorList>
            <consortium name="WormBaseParasite"/>
        </authorList>
    </citation>
    <scope>IDENTIFICATION</scope>
</reference>
<feature type="disulfide bond" evidence="3">
    <location>
        <begin position="572"/>
        <end position="606"/>
    </location>
</feature>
<protein>
    <submittedName>
        <fullName evidence="7">ShKT domain-containing protein</fullName>
    </submittedName>
</protein>
<dbReference type="Pfam" id="PF00264">
    <property type="entry name" value="Tyrosinase"/>
    <property type="match status" value="1"/>
</dbReference>
<dbReference type="AlphaFoldDB" id="A0A914E230"/>
<accession>A0A914E230</accession>
<dbReference type="GO" id="GO:0046872">
    <property type="term" value="F:metal ion binding"/>
    <property type="evidence" value="ECO:0007669"/>
    <property type="project" value="UniProtKB-KW"/>
</dbReference>
<dbReference type="Gene3D" id="1.10.1280.10">
    <property type="entry name" value="Di-copper center containing domain from catechol oxidase"/>
    <property type="match status" value="1"/>
</dbReference>
<feature type="region of interest" description="Disordered" evidence="4">
    <location>
        <begin position="390"/>
        <end position="514"/>
    </location>
</feature>
<dbReference type="WBParaSite" id="ACRNAN_scaffold535.g13146.t1">
    <property type="protein sequence ID" value="ACRNAN_scaffold535.g13146.t1"/>
    <property type="gene ID" value="ACRNAN_scaffold535.g13146"/>
</dbReference>
<proteinExistence type="predicted"/>
<evidence type="ECO:0000313" key="6">
    <source>
        <dbReference type="Proteomes" id="UP000887540"/>
    </source>
</evidence>
<dbReference type="PROSITE" id="PS51670">
    <property type="entry name" value="SHKT"/>
    <property type="match status" value="2"/>
</dbReference>
<dbReference type="InterPro" id="IPR002227">
    <property type="entry name" value="Tyrosinase_Cu-bd"/>
</dbReference>
<evidence type="ECO:0000256" key="1">
    <source>
        <dbReference type="ARBA" id="ARBA00022723"/>
    </source>
</evidence>
<evidence type="ECO:0000259" key="5">
    <source>
        <dbReference type="PROSITE" id="PS51670"/>
    </source>
</evidence>
<dbReference type="SUPFAM" id="SSF48056">
    <property type="entry name" value="Di-copper centre-containing domain"/>
    <property type="match status" value="1"/>
</dbReference>
<dbReference type="InterPro" id="IPR003582">
    <property type="entry name" value="ShKT_dom"/>
</dbReference>
<dbReference type="PRINTS" id="PR00092">
    <property type="entry name" value="TYROSINASE"/>
</dbReference>
<keyword evidence="2" id="KW-0186">Copper</keyword>
<dbReference type="PROSITE" id="PS00498">
    <property type="entry name" value="TYROSINASE_2"/>
    <property type="match status" value="1"/>
</dbReference>
<feature type="domain" description="ShKT" evidence="5">
    <location>
        <begin position="528"/>
        <end position="562"/>
    </location>
</feature>
<dbReference type="GO" id="GO:0016491">
    <property type="term" value="F:oxidoreductase activity"/>
    <property type="evidence" value="ECO:0007669"/>
    <property type="project" value="InterPro"/>
</dbReference>
<dbReference type="PANTHER" id="PTHR11474:SF126">
    <property type="entry name" value="TYROSINASE-LIKE PROTEIN TYR-1-RELATED"/>
    <property type="match status" value="1"/>
</dbReference>
<dbReference type="PANTHER" id="PTHR11474">
    <property type="entry name" value="TYROSINASE FAMILY MEMBER"/>
    <property type="match status" value="1"/>
</dbReference>
<evidence type="ECO:0000313" key="7">
    <source>
        <dbReference type="WBParaSite" id="ACRNAN_scaffold535.g13146.t1"/>
    </source>
</evidence>
<dbReference type="Pfam" id="PF01549">
    <property type="entry name" value="ShK"/>
    <property type="match status" value="2"/>
</dbReference>
<evidence type="ECO:0000256" key="4">
    <source>
        <dbReference type="SAM" id="MobiDB-lite"/>
    </source>
</evidence>